<reference evidence="1" key="1">
    <citation type="submission" date="2021-02" db="EMBL/GenBank/DDBJ databases">
        <authorList>
            <person name="Dougan E. K."/>
            <person name="Rhodes N."/>
            <person name="Thang M."/>
            <person name="Chan C."/>
        </authorList>
    </citation>
    <scope>NUCLEOTIDE SEQUENCE</scope>
</reference>
<organism evidence="1 2">
    <name type="scientific">Polarella glacialis</name>
    <name type="common">Dinoflagellate</name>
    <dbReference type="NCBI Taxonomy" id="89957"/>
    <lineage>
        <taxon>Eukaryota</taxon>
        <taxon>Sar</taxon>
        <taxon>Alveolata</taxon>
        <taxon>Dinophyceae</taxon>
        <taxon>Suessiales</taxon>
        <taxon>Suessiaceae</taxon>
        <taxon>Polarella</taxon>
    </lineage>
</organism>
<accession>A0A813FLC7</accession>
<keyword evidence="2" id="KW-1185">Reference proteome</keyword>
<name>A0A813FLC7_POLGL</name>
<evidence type="ECO:0000313" key="1">
    <source>
        <dbReference type="EMBL" id="CAE8611373.1"/>
    </source>
</evidence>
<sequence>MGQVAGCEPCWRNRAGYKVNAPLPTDLPDFKSPPYWLAHPVHHPERLREALPVATYALSPGGSMLEAVDQHQVFRDDEQSALADVFYLHGTMEGGGGNKASINRWGEPWNGPSCPQHQMTMVTAFTGACRAFAPLYRQASGMGGDFNLAYEDVLSAFEQFLSELPAWRPFLLAGHSQGSMHLDRLLSERVATDPVLVSRLVAMYAPGTGRWTNLSFLPLPLEGAAADPCAAVPVALWAAARPEADRKQTLLGWMSRGAEPPPCSNPCTWAGGRGSHLGALLPREVCGNIRPVLYSNIVQKAEVRDGLIRVHPVQGAEDLIQKLGFGVGDYHAYDIHLFWGNIRHHVLEQVRAFIECQGQNVA</sequence>
<comment type="caution">
    <text evidence="1">The sequence shown here is derived from an EMBL/GenBank/DDBJ whole genome shotgun (WGS) entry which is preliminary data.</text>
</comment>
<dbReference type="InterPro" id="IPR029058">
    <property type="entry name" value="AB_hydrolase_fold"/>
</dbReference>
<dbReference type="Proteomes" id="UP000654075">
    <property type="component" value="Unassembled WGS sequence"/>
</dbReference>
<evidence type="ECO:0008006" key="3">
    <source>
        <dbReference type="Google" id="ProtNLM"/>
    </source>
</evidence>
<dbReference type="InterPro" id="IPR021440">
    <property type="entry name" value="DUF3089"/>
</dbReference>
<evidence type="ECO:0000313" key="2">
    <source>
        <dbReference type="Proteomes" id="UP000654075"/>
    </source>
</evidence>
<gene>
    <name evidence="1" type="ORF">PGLA1383_LOCUS29177</name>
</gene>
<proteinExistence type="predicted"/>
<protein>
    <recommendedName>
        <fullName evidence="3">DUF3089 domain-containing protein</fullName>
    </recommendedName>
</protein>
<dbReference type="Pfam" id="PF11288">
    <property type="entry name" value="DUF3089"/>
    <property type="match status" value="1"/>
</dbReference>
<dbReference type="SUPFAM" id="SSF53474">
    <property type="entry name" value="alpha/beta-Hydrolases"/>
    <property type="match status" value="1"/>
</dbReference>
<dbReference type="EMBL" id="CAJNNV010025020">
    <property type="protein sequence ID" value="CAE8611373.1"/>
    <property type="molecule type" value="Genomic_DNA"/>
</dbReference>
<dbReference type="OrthoDB" id="194358at2759"/>
<dbReference type="OMA" id="YTEACAK"/>
<dbReference type="AlphaFoldDB" id="A0A813FLC7"/>